<dbReference type="Proteomes" id="UP000248790">
    <property type="component" value="Unassembled WGS sequence"/>
</dbReference>
<evidence type="ECO:0000313" key="10">
    <source>
        <dbReference type="Proteomes" id="UP000248790"/>
    </source>
</evidence>
<dbReference type="GO" id="GO:0012505">
    <property type="term" value="C:endomembrane system"/>
    <property type="evidence" value="ECO:0007669"/>
    <property type="project" value="UniProtKB-SubCell"/>
</dbReference>
<keyword evidence="10" id="KW-1185">Reference proteome</keyword>
<evidence type="ECO:0000256" key="6">
    <source>
        <dbReference type="ARBA" id="ARBA00023136"/>
    </source>
</evidence>
<evidence type="ECO:0000256" key="1">
    <source>
        <dbReference type="ARBA" id="ARBA00004127"/>
    </source>
</evidence>
<dbReference type="PANTHER" id="PTHR21624:SF1">
    <property type="entry name" value="ALKYLGLYCEROL MONOOXYGENASE"/>
    <property type="match status" value="1"/>
</dbReference>
<dbReference type="GO" id="GO:0050479">
    <property type="term" value="F:glyceryl-ether monooxygenase activity"/>
    <property type="evidence" value="ECO:0007669"/>
    <property type="project" value="TreeGrafter"/>
</dbReference>
<evidence type="ECO:0000259" key="8">
    <source>
        <dbReference type="Pfam" id="PF04116"/>
    </source>
</evidence>
<dbReference type="GO" id="GO:0005506">
    <property type="term" value="F:iron ion binding"/>
    <property type="evidence" value="ECO:0007669"/>
    <property type="project" value="InterPro"/>
</dbReference>
<evidence type="ECO:0000256" key="4">
    <source>
        <dbReference type="ARBA" id="ARBA00023002"/>
    </source>
</evidence>
<dbReference type="AlphaFoldDB" id="A0A327WHR1"/>
<evidence type="ECO:0000256" key="2">
    <source>
        <dbReference type="ARBA" id="ARBA00022692"/>
    </source>
</evidence>
<dbReference type="GO" id="GO:0006643">
    <property type="term" value="P:membrane lipid metabolic process"/>
    <property type="evidence" value="ECO:0007669"/>
    <property type="project" value="TreeGrafter"/>
</dbReference>
<gene>
    <name evidence="9" type="ORF">LX87_05309</name>
</gene>
<evidence type="ECO:0000313" key="9">
    <source>
        <dbReference type="EMBL" id="RAJ91092.1"/>
    </source>
</evidence>
<evidence type="ECO:0000256" key="3">
    <source>
        <dbReference type="ARBA" id="ARBA00022989"/>
    </source>
</evidence>
<dbReference type="EMBL" id="QLMC01000009">
    <property type="protein sequence ID" value="RAJ91092.1"/>
    <property type="molecule type" value="Genomic_DNA"/>
</dbReference>
<dbReference type="RefSeq" id="WP_111631314.1">
    <property type="nucleotide sequence ID" value="NZ_QLMC01000009.1"/>
</dbReference>
<reference evidence="9 10" key="1">
    <citation type="submission" date="2018-06" db="EMBL/GenBank/DDBJ databases">
        <title>Genomic Encyclopedia of Archaeal and Bacterial Type Strains, Phase II (KMG-II): from individual species to whole genera.</title>
        <authorList>
            <person name="Goeker M."/>
        </authorList>
    </citation>
    <scope>NUCLEOTIDE SEQUENCE [LARGE SCALE GENOMIC DNA]</scope>
    <source>
        <strain evidence="9 10">DSM 21851</strain>
    </source>
</reference>
<evidence type="ECO:0000256" key="5">
    <source>
        <dbReference type="ARBA" id="ARBA00023098"/>
    </source>
</evidence>
<dbReference type="InterPro" id="IPR051689">
    <property type="entry name" value="Sterol_desaturase/TMEM195"/>
</dbReference>
<proteinExistence type="predicted"/>
<feature type="domain" description="Fatty acid hydroxylase" evidence="8">
    <location>
        <begin position="96"/>
        <end position="232"/>
    </location>
</feature>
<organism evidence="9 10">
    <name type="scientific">Larkinella arboricola</name>
    <dbReference type="NCBI Taxonomy" id="643671"/>
    <lineage>
        <taxon>Bacteria</taxon>
        <taxon>Pseudomonadati</taxon>
        <taxon>Bacteroidota</taxon>
        <taxon>Cytophagia</taxon>
        <taxon>Cytophagales</taxon>
        <taxon>Spirosomataceae</taxon>
        <taxon>Larkinella</taxon>
    </lineage>
</organism>
<sequence length="269" mass="31403">MTPEHLDQLGLYLLIGLLALCFLLETFFPLFRERKRRGWHILNNLGMLVVAMFSNFLLASGVVWAITWADQHQFGLLRWLPFPASMKQLPPVLDAFLGVALFDFLEYWAHRFRHRNGFFWRFHRVHHADTDLDASSAQRVHPGELLLTVPYQVAAAFLLGYSLLALSAYLLVFTGFTIIQHANIRLPYRLDKALSYVFSTPNVHKVHHSAYQPQTDSNYADIFSVWDRLFGTFHYPDDIESIQYGLHEYPREVSTSLWHQLTMPFRNHK</sequence>
<feature type="transmembrane region" description="Helical" evidence="7">
    <location>
        <begin position="43"/>
        <end position="69"/>
    </location>
</feature>
<comment type="caution">
    <text evidence="9">The sequence shown here is derived from an EMBL/GenBank/DDBJ whole genome shotgun (WGS) entry which is preliminary data.</text>
</comment>
<keyword evidence="3 7" id="KW-1133">Transmembrane helix</keyword>
<feature type="transmembrane region" description="Helical" evidence="7">
    <location>
        <begin position="153"/>
        <end position="179"/>
    </location>
</feature>
<keyword evidence="5" id="KW-0443">Lipid metabolism</keyword>
<dbReference type="Pfam" id="PF04116">
    <property type="entry name" value="FA_hydroxylase"/>
    <property type="match status" value="1"/>
</dbReference>
<accession>A0A327WHR1</accession>
<evidence type="ECO:0000256" key="7">
    <source>
        <dbReference type="SAM" id="Phobius"/>
    </source>
</evidence>
<dbReference type="PANTHER" id="PTHR21624">
    <property type="entry name" value="STEROL DESATURASE-RELATED PROTEIN"/>
    <property type="match status" value="1"/>
</dbReference>
<dbReference type="OrthoDB" id="9770329at2"/>
<comment type="subcellular location">
    <subcellularLocation>
        <location evidence="1">Endomembrane system</location>
        <topology evidence="1">Multi-pass membrane protein</topology>
    </subcellularLocation>
</comment>
<dbReference type="InterPro" id="IPR006694">
    <property type="entry name" value="Fatty_acid_hydroxylase"/>
</dbReference>
<protein>
    <submittedName>
        <fullName evidence="9">Sterol desaturase/sphingolipid hydroxylase (Fatty acid hydroxylase superfamily)</fullName>
    </submittedName>
</protein>
<name>A0A327WHR1_LARAB</name>
<feature type="transmembrane region" description="Helical" evidence="7">
    <location>
        <begin position="12"/>
        <end position="31"/>
    </location>
</feature>
<keyword evidence="6 7" id="KW-0472">Membrane</keyword>
<keyword evidence="4" id="KW-0560">Oxidoreductase</keyword>
<keyword evidence="2 7" id="KW-0812">Transmembrane</keyword>
<dbReference type="GO" id="GO:0016020">
    <property type="term" value="C:membrane"/>
    <property type="evidence" value="ECO:0007669"/>
    <property type="project" value="GOC"/>
</dbReference>
<dbReference type="GO" id="GO:0008610">
    <property type="term" value="P:lipid biosynthetic process"/>
    <property type="evidence" value="ECO:0007669"/>
    <property type="project" value="InterPro"/>
</dbReference>